<reference evidence="11" key="1">
    <citation type="submission" date="2009-10" db="EMBL/GenBank/DDBJ databases">
        <title>Diversity of trophic interactions inside an arsenic-rich microbial ecosystem.</title>
        <authorList>
            <person name="Bertin P.N."/>
            <person name="Heinrich-Salmeron A."/>
            <person name="Pelletier E."/>
            <person name="Goulhen-Chollet F."/>
            <person name="Arsene-Ploetze F."/>
            <person name="Gallien S."/>
            <person name="Calteau A."/>
            <person name="Vallenet D."/>
            <person name="Casiot C."/>
            <person name="Chane-Woon-Ming B."/>
            <person name="Giloteaux L."/>
            <person name="Barakat M."/>
            <person name="Bonnefoy V."/>
            <person name="Bruneel O."/>
            <person name="Chandler M."/>
            <person name="Cleiss J."/>
            <person name="Duran R."/>
            <person name="Elbaz-Poulichet F."/>
            <person name="Fonknechten N."/>
            <person name="Lauga B."/>
            <person name="Mornico D."/>
            <person name="Ortet P."/>
            <person name="Schaeffer C."/>
            <person name="Siguier P."/>
            <person name="Alexander Thil Smith A."/>
            <person name="Van Dorsselaer A."/>
            <person name="Weissenbach J."/>
            <person name="Medigue C."/>
            <person name="Le Paslier D."/>
        </authorList>
    </citation>
    <scope>NUCLEOTIDE SEQUENCE</scope>
</reference>
<evidence type="ECO:0000313" key="11">
    <source>
        <dbReference type="EMBL" id="CBI06916.1"/>
    </source>
</evidence>
<evidence type="ECO:0000256" key="7">
    <source>
        <dbReference type="ARBA" id="ARBA00023136"/>
    </source>
</evidence>
<dbReference type="GO" id="GO:0005886">
    <property type="term" value="C:plasma membrane"/>
    <property type="evidence" value="ECO:0007669"/>
    <property type="project" value="InterPro"/>
</dbReference>
<feature type="transmembrane region" description="Helical" evidence="10">
    <location>
        <begin position="96"/>
        <end position="114"/>
    </location>
</feature>
<keyword evidence="7 10" id="KW-0472">Membrane</keyword>
<dbReference type="InterPro" id="IPR003811">
    <property type="entry name" value="G3P_acylTferase_PlsY"/>
</dbReference>
<dbReference type="Pfam" id="PF02660">
    <property type="entry name" value="G3P_acyltransf"/>
    <property type="match status" value="1"/>
</dbReference>
<dbReference type="AlphaFoldDB" id="E6QI51"/>
<evidence type="ECO:0008006" key="12">
    <source>
        <dbReference type="Google" id="ProtNLM"/>
    </source>
</evidence>
<keyword evidence="2" id="KW-0444">Lipid biosynthesis</keyword>
<feature type="transmembrane region" description="Helical" evidence="10">
    <location>
        <begin position="12"/>
        <end position="31"/>
    </location>
</feature>
<name>E6QI51_9ZZZZ</name>
<proteinExistence type="inferred from homology"/>
<keyword evidence="6" id="KW-0443">Lipid metabolism</keyword>
<evidence type="ECO:0000256" key="8">
    <source>
        <dbReference type="ARBA" id="ARBA00023209"/>
    </source>
</evidence>
<evidence type="ECO:0000256" key="3">
    <source>
        <dbReference type="ARBA" id="ARBA00022679"/>
    </source>
</evidence>
<keyword evidence="9" id="KW-1208">Phospholipid metabolism</keyword>
<dbReference type="EMBL" id="CABQ01000038">
    <property type="protein sequence ID" value="CBI06916.1"/>
    <property type="molecule type" value="Genomic_DNA"/>
</dbReference>
<sequence>MPVHLDYWLHSLRLIAVAYFLGSIPTGYLLIRIFRNQDIRTLGSGNIGATNVLRSGAKGLGAVTFLLDVLKGAAAVILCGKLATIGFPIAQLHGEALGAFCAVLGHMFPIWLNLKGGKGVATAFGVFVVLAPEAGLLSLAVFILLFAVFRYVSLASILGAASFPVWARLTTRASHDLFIFAVEILIPLFIIAKHGQNISRLLAGTEYRFGKQKTQPTDNAA</sequence>
<evidence type="ECO:0000256" key="9">
    <source>
        <dbReference type="ARBA" id="ARBA00023264"/>
    </source>
</evidence>
<evidence type="ECO:0000256" key="6">
    <source>
        <dbReference type="ARBA" id="ARBA00023098"/>
    </source>
</evidence>
<dbReference type="GO" id="GO:0008654">
    <property type="term" value="P:phospholipid biosynthetic process"/>
    <property type="evidence" value="ECO:0007669"/>
    <property type="project" value="UniProtKB-KW"/>
</dbReference>
<keyword evidence="8" id="KW-0594">Phospholipid biosynthesis</keyword>
<comment type="caution">
    <text evidence="11">The sequence shown here is derived from an EMBL/GenBank/DDBJ whole genome shotgun (WGS) entry which is preliminary data.</text>
</comment>
<evidence type="ECO:0000256" key="1">
    <source>
        <dbReference type="ARBA" id="ARBA00022475"/>
    </source>
</evidence>
<accession>E6QI51</accession>
<feature type="transmembrane region" description="Helical" evidence="10">
    <location>
        <begin position="63"/>
        <end position="90"/>
    </location>
</feature>
<feature type="transmembrane region" description="Helical" evidence="10">
    <location>
        <begin position="173"/>
        <end position="192"/>
    </location>
</feature>
<evidence type="ECO:0000256" key="2">
    <source>
        <dbReference type="ARBA" id="ARBA00022516"/>
    </source>
</evidence>
<feature type="transmembrane region" description="Helical" evidence="10">
    <location>
        <begin position="126"/>
        <end position="153"/>
    </location>
</feature>
<evidence type="ECO:0000256" key="4">
    <source>
        <dbReference type="ARBA" id="ARBA00022692"/>
    </source>
</evidence>
<dbReference type="GO" id="GO:0043772">
    <property type="term" value="F:acyl-phosphate glycerol-3-phosphate acyltransferase activity"/>
    <property type="evidence" value="ECO:0007669"/>
    <property type="project" value="InterPro"/>
</dbReference>
<evidence type="ECO:0000256" key="10">
    <source>
        <dbReference type="SAM" id="Phobius"/>
    </source>
</evidence>
<organism evidence="11">
    <name type="scientific">mine drainage metagenome</name>
    <dbReference type="NCBI Taxonomy" id="410659"/>
    <lineage>
        <taxon>unclassified sequences</taxon>
        <taxon>metagenomes</taxon>
        <taxon>ecological metagenomes</taxon>
    </lineage>
</organism>
<dbReference type="PANTHER" id="PTHR30309:SF0">
    <property type="entry name" value="GLYCEROL-3-PHOSPHATE ACYLTRANSFERASE-RELATED"/>
    <property type="match status" value="1"/>
</dbReference>
<dbReference type="NCBIfam" id="TIGR00023">
    <property type="entry name" value="glycerol-3-phosphate 1-O-acyltransferase PlsY"/>
    <property type="match status" value="1"/>
</dbReference>
<evidence type="ECO:0000256" key="5">
    <source>
        <dbReference type="ARBA" id="ARBA00022989"/>
    </source>
</evidence>
<dbReference type="SMART" id="SM01207">
    <property type="entry name" value="G3P_acyltransf"/>
    <property type="match status" value="1"/>
</dbReference>
<keyword evidence="4 10" id="KW-0812">Transmembrane</keyword>
<gene>
    <name evidence="11" type="ORF">CARN6_0209</name>
</gene>
<keyword evidence="1" id="KW-1003">Cell membrane</keyword>
<keyword evidence="5 10" id="KW-1133">Transmembrane helix</keyword>
<protein>
    <recommendedName>
        <fullName evidence="12">Glycerol-3-phosphate acyltransferase</fullName>
    </recommendedName>
</protein>
<dbReference type="PANTHER" id="PTHR30309">
    <property type="entry name" value="INNER MEMBRANE PROTEIN YGIH"/>
    <property type="match status" value="1"/>
</dbReference>
<dbReference type="HAMAP" id="MF_01043">
    <property type="entry name" value="PlsY"/>
    <property type="match status" value="1"/>
</dbReference>
<keyword evidence="3" id="KW-0808">Transferase</keyword>